<comment type="similarity">
    <text evidence="2">Belongs to the gastrin/cholecystokinin family.</text>
</comment>
<dbReference type="KEGG" id="ccin:107270914"/>
<dbReference type="InterPro" id="IPR013259">
    <property type="entry name" value="Sulfakinin"/>
</dbReference>
<proteinExistence type="inferred from homology"/>
<keyword evidence="5" id="KW-0527">Neuropeptide</keyword>
<dbReference type="Proteomes" id="UP000694920">
    <property type="component" value="Unplaced"/>
</dbReference>
<dbReference type="PROSITE" id="PS00259">
    <property type="entry name" value="GASTRIN"/>
    <property type="match status" value="1"/>
</dbReference>
<dbReference type="Pfam" id="PF08257">
    <property type="entry name" value="Sulfakinin"/>
    <property type="match status" value="2"/>
</dbReference>
<dbReference type="GO" id="GO:0005576">
    <property type="term" value="C:extracellular region"/>
    <property type="evidence" value="ECO:0007669"/>
    <property type="project" value="UniProtKB-SubCell"/>
</dbReference>
<protein>
    <submittedName>
        <fullName evidence="8">Uncharacterized protein LOC107270914</fullName>
    </submittedName>
</protein>
<gene>
    <name evidence="8" type="primary">LOC107270914</name>
</gene>
<keyword evidence="7" id="KW-1185">Reference proteome</keyword>
<dbReference type="CTD" id="45845"/>
<keyword evidence="3" id="KW-0964">Secreted</keyword>
<dbReference type="GeneID" id="107270914"/>
<evidence type="ECO:0000256" key="5">
    <source>
        <dbReference type="ARBA" id="ARBA00023320"/>
    </source>
</evidence>
<organism evidence="7 8">
    <name type="scientific">Cephus cinctus</name>
    <name type="common">Wheat stem sawfly</name>
    <dbReference type="NCBI Taxonomy" id="211228"/>
    <lineage>
        <taxon>Eukaryota</taxon>
        <taxon>Metazoa</taxon>
        <taxon>Ecdysozoa</taxon>
        <taxon>Arthropoda</taxon>
        <taxon>Hexapoda</taxon>
        <taxon>Insecta</taxon>
        <taxon>Pterygota</taxon>
        <taxon>Neoptera</taxon>
        <taxon>Endopterygota</taxon>
        <taxon>Hymenoptera</taxon>
        <taxon>Cephoidea</taxon>
        <taxon>Cephidae</taxon>
        <taxon>Cephus</taxon>
    </lineage>
</organism>
<sequence length="91" mass="10915">MNITLGFLPIMATLWLVFGHCESIPETSSNVHRRFRSHPLFRGYDIDEQFSEDDDMMEINKRQFDDYGHMRFGKRDQFDDYGHLRFGRGHE</sequence>
<dbReference type="RefSeq" id="XP_015601843.1">
    <property type="nucleotide sequence ID" value="XM_015746357.2"/>
</dbReference>
<evidence type="ECO:0000256" key="3">
    <source>
        <dbReference type="ARBA" id="ARBA00022525"/>
    </source>
</evidence>
<dbReference type="GO" id="GO:0007218">
    <property type="term" value="P:neuropeptide signaling pathway"/>
    <property type="evidence" value="ECO:0007669"/>
    <property type="project" value="UniProtKB-KW"/>
</dbReference>
<evidence type="ECO:0000313" key="8">
    <source>
        <dbReference type="RefSeq" id="XP_015601843.1"/>
    </source>
</evidence>
<evidence type="ECO:0000256" key="2">
    <source>
        <dbReference type="ARBA" id="ARBA00006273"/>
    </source>
</evidence>
<evidence type="ECO:0000256" key="6">
    <source>
        <dbReference type="SAM" id="SignalP"/>
    </source>
</evidence>
<dbReference type="InterPro" id="IPR013152">
    <property type="entry name" value="Gastrin/cholecystokinin_CS"/>
</dbReference>
<evidence type="ECO:0000256" key="4">
    <source>
        <dbReference type="ARBA" id="ARBA00022815"/>
    </source>
</evidence>
<accession>A0AAJ7C5D2</accession>
<evidence type="ECO:0000313" key="7">
    <source>
        <dbReference type="Proteomes" id="UP000694920"/>
    </source>
</evidence>
<keyword evidence="4" id="KW-0027">Amidation</keyword>
<evidence type="ECO:0000256" key="1">
    <source>
        <dbReference type="ARBA" id="ARBA00004613"/>
    </source>
</evidence>
<feature type="chain" id="PRO_5042557761" evidence="6">
    <location>
        <begin position="24"/>
        <end position="91"/>
    </location>
</feature>
<keyword evidence="6" id="KW-0732">Signal</keyword>
<name>A0AAJ7C5D2_CEPCN</name>
<reference evidence="8" key="1">
    <citation type="submission" date="2025-08" db="UniProtKB">
        <authorList>
            <consortium name="RefSeq"/>
        </authorList>
    </citation>
    <scope>IDENTIFICATION</scope>
</reference>
<dbReference type="AlphaFoldDB" id="A0AAJ7C5D2"/>
<comment type="subcellular location">
    <subcellularLocation>
        <location evidence="1">Secreted</location>
    </subcellularLocation>
</comment>
<feature type="signal peptide" evidence="6">
    <location>
        <begin position="1"/>
        <end position="23"/>
    </location>
</feature>